<organism evidence="1 2">
    <name type="scientific">Romanomermis culicivorax</name>
    <name type="common">Nematode worm</name>
    <dbReference type="NCBI Taxonomy" id="13658"/>
    <lineage>
        <taxon>Eukaryota</taxon>
        <taxon>Metazoa</taxon>
        <taxon>Ecdysozoa</taxon>
        <taxon>Nematoda</taxon>
        <taxon>Enoplea</taxon>
        <taxon>Dorylaimia</taxon>
        <taxon>Mermithida</taxon>
        <taxon>Mermithoidea</taxon>
        <taxon>Mermithidae</taxon>
        <taxon>Romanomermis</taxon>
    </lineage>
</organism>
<proteinExistence type="predicted"/>
<dbReference type="WBParaSite" id="nRc.2.0.1.t05921-RA">
    <property type="protein sequence ID" value="nRc.2.0.1.t05921-RA"/>
    <property type="gene ID" value="nRc.2.0.1.g05921"/>
</dbReference>
<evidence type="ECO:0000313" key="2">
    <source>
        <dbReference type="WBParaSite" id="nRc.2.0.1.t05921-RA"/>
    </source>
</evidence>
<accession>A0A915HX94</accession>
<sequence>MGNFLTNNNFYSQQNMSKKLLQEVQTLNFDGAKPTTTAFSFVSLDETFRVNGRKSSKTSSSTMSIGSKL</sequence>
<protein>
    <submittedName>
        <fullName evidence="2">Uncharacterized protein</fullName>
    </submittedName>
</protein>
<reference evidence="2" key="1">
    <citation type="submission" date="2022-11" db="UniProtKB">
        <authorList>
            <consortium name="WormBaseParasite"/>
        </authorList>
    </citation>
    <scope>IDENTIFICATION</scope>
</reference>
<evidence type="ECO:0000313" key="1">
    <source>
        <dbReference type="Proteomes" id="UP000887565"/>
    </source>
</evidence>
<dbReference type="Proteomes" id="UP000887565">
    <property type="component" value="Unplaced"/>
</dbReference>
<name>A0A915HX94_ROMCU</name>
<keyword evidence="1" id="KW-1185">Reference proteome</keyword>
<dbReference type="AlphaFoldDB" id="A0A915HX94"/>